<feature type="compositionally biased region" description="Polar residues" evidence="1">
    <location>
        <begin position="363"/>
        <end position="372"/>
    </location>
</feature>
<evidence type="ECO:0000313" key="2">
    <source>
        <dbReference type="EMBL" id="CUF66370.1"/>
    </source>
</evidence>
<reference evidence="3" key="1">
    <citation type="submission" date="2015-09" db="EMBL/GenBank/DDBJ databases">
        <authorList>
            <consortium name="Pathogen Informatics"/>
        </authorList>
    </citation>
    <scope>NUCLEOTIDE SEQUENCE [LARGE SCALE GENOMIC DNA]</scope>
    <source>
        <strain evidence="3">Lake Konstanz</strain>
    </source>
</reference>
<gene>
    <name evidence="2" type="ORF">BSAL_64600</name>
</gene>
<dbReference type="Proteomes" id="UP000051952">
    <property type="component" value="Unassembled WGS sequence"/>
</dbReference>
<keyword evidence="3" id="KW-1185">Reference proteome</keyword>
<evidence type="ECO:0000313" key="3">
    <source>
        <dbReference type="Proteomes" id="UP000051952"/>
    </source>
</evidence>
<feature type="region of interest" description="Disordered" evidence="1">
    <location>
        <begin position="339"/>
        <end position="386"/>
    </location>
</feature>
<dbReference type="EMBL" id="CYKH01000377">
    <property type="protein sequence ID" value="CUF66370.1"/>
    <property type="molecule type" value="Genomic_DNA"/>
</dbReference>
<evidence type="ECO:0000256" key="1">
    <source>
        <dbReference type="SAM" id="MobiDB-lite"/>
    </source>
</evidence>
<proteinExistence type="predicted"/>
<feature type="region of interest" description="Disordered" evidence="1">
    <location>
        <begin position="34"/>
        <end position="56"/>
    </location>
</feature>
<protein>
    <submittedName>
        <fullName evidence="2">Uncharacterized protein</fullName>
    </submittedName>
</protein>
<dbReference type="AlphaFoldDB" id="A0A0S4ISW3"/>
<sequence length="397" mass="44743">MGCCGSKEKPKAQVIPASAIVRSVSVALDEEAQKVNAAERSEEAERKNRTEDELKERQELLRNYAAEAAAISDREKTSNAAQQEWERQLQLQRLAVETDEKSIRSTSYADELQQRIDINKEFDGGLRTLLETEARSRELAVEAPRGGATLEHDDVAGRSIVETEEWDVRIELEHFIQEELTVQALREKHLHDLQAAAQSPKPKRHSFSRLDRLLAPLQGHCMPPCDMPESVVRLGKMPLRQRVREEIRLTREEMVRHGTKRGTSSFLGKGHADPYAAKAKLTLETMDDNVPQRSTSVCSRGSHHDREKLFVRSASQNSAWARDTSDRWNCEDFNLNGAPRYSPRRTKARLPIDDQRRAASGCTAASKSSSQVDYERERTPGPGSHTGLVFLHNSVCS</sequence>
<accession>A0A0S4ISW3</accession>
<name>A0A0S4ISW3_BODSA</name>
<dbReference type="VEuPathDB" id="TriTrypDB:BSAL_64600"/>
<organism evidence="2 3">
    <name type="scientific">Bodo saltans</name>
    <name type="common">Flagellated protozoan</name>
    <dbReference type="NCBI Taxonomy" id="75058"/>
    <lineage>
        <taxon>Eukaryota</taxon>
        <taxon>Discoba</taxon>
        <taxon>Euglenozoa</taxon>
        <taxon>Kinetoplastea</taxon>
        <taxon>Metakinetoplastina</taxon>
        <taxon>Eubodonida</taxon>
        <taxon>Bodonidae</taxon>
        <taxon>Bodo</taxon>
    </lineage>
</organism>